<dbReference type="AlphaFoldDB" id="A0A1H1ARJ1"/>
<dbReference type="Proteomes" id="UP000217103">
    <property type="component" value="Unassembled WGS sequence"/>
</dbReference>
<evidence type="ECO:0000313" key="2">
    <source>
        <dbReference type="EMBL" id="SDQ42234.1"/>
    </source>
</evidence>
<feature type="transmembrane region" description="Helical" evidence="1">
    <location>
        <begin position="85"/>
        <end position="108"/>
    </location>
</feature>
<name>A0A1H1ARJ1_9ACTN</name>
<feature type="transmembrane region" description="Helical" evidence="1">
    <location>
        <begin position="114"/>
        <end position="140"/>
    </location>
</feature>
<reference evidence="2 3" key="1">
    <citation type="submission" date="2016-10" db="EMBL/GenBank/DDBJ databases">
        <authorList>
            <person name="de Groot N.N."/>
        </authorList>
    </citation>
    <scope>NUCLEOTIDE SEQUENCE [LARGE SCALE GENOMIC DNA]</scope>
    <source>
        <strain evidence="2 3">DSM 43794</strain>
    </source>
</reference>
<keyword evidence="1" id="KW-1133">Transmembrane helix</keyword>
<protein>
    <submittedName>
        <fullName evidence="2">Uncharacterized protein</fullName>
    </submittedName>
</protein>
<keyword evidence="3" id="KW-1185">Reference proteome</keyword>
<feature type="transmembrane region" description="Helical" evidence="1">
    <location>
        <begin position="51"/>
        <end position="73"/>
    </location>
</feature>
<proteinExistence type="predicted"/>
<keyword evidence="1" id="KW-0472">Membrane</keyword>
<sequence length="156" mass="17017">MQEEIDPRGALDEIERVRANVRRSSRWAGRLLLVMGVGSIAYWAAMLLGPGAVQTVAGWGWGLFVVSAIIFAFRQGVYDPVTHRLQWPVTGLYALTTIGAVLFGLYVLPEDDRGPGWVAAAVAVSVIAGLPLIIGGWRVLHLTSDRHDGREVDGRR</sequence>
<accession>A0A1H1ARJ1</accession>
<organism evidence="2 3">
    <name type="scientific">Thermostaphylospora chromogena</name>
    <dbReference type="NCBI Taxonomy" id="35622"/>
    <lineage>
        <taxon>Bacteria</taxon>
        <taxon>Bacillati</taxon>
        <taxon>Actinomycetota</taxon>
        <taxon>Actinomycetes</taxon>
        <taxon>Streptosporangiales</taxon>
        <taxon>Thermomonosporaceae</taxon>
        <taxon>Thermostaphylospora</taxon>
    </lineage>
</organism>
<keyword evidence="1" id="KW-0812">Transmembrane</keyword>
<dbReference type="EMBL" id="FNKK01000002">
    <property type="protein sequence ID" value="SDQ42234.1"/>
    <property type="molecule type" value="Genomic_DNA"/>
</dbReference>
<dbReference type="STRING" id="35622.SAMN04489764_0620"/>
<gene>
    <name evidence="2" type="ORF">SAMN04489764_0620</name>
</gene>
<evidence type="ECO:0000256" key="1">
    <source>
        <dbReference type="SAM" id="Phobius"/>
    </source>
</evidence>
<evidence type="ECO:0000313" key="3">
    <source>
        <dbReference type="Proteomes" id="UP000217103"/>
    </source>
</evidence>
<feature type="transmembrane region" description="Helical" evidence="1">
    <location>
        <begin position="27"/>
        <end position="45"/>
    </location>
</feature>